<feature type="region of interest" description="Disordered" evidence="1">
    <location>
        <begin position="120"/>
        <end position="168"/>
    </location>
</feature>
<dbReference type="Proteomes" id="UP000820818">
    <property type="component" value="Unassembled WGS sequence"/>
</dbReference>
<accession>A0AAD5KG01</accession>
<proteinExistence type="predicted"/>
<keyword evidence="3" id="KW-1185">Reference proteome</keyword>
<name>A0AAD5KG01_9CRUS</name>
<evidence type="ECO:0008006" key="4">
    <source>
        <dbReference type="Google" id="ProtNLM"/>
    </source>
</evidence>
<sequence>MDVRKDVVFSWLRALKHLNHFYANITIDDTPEMEASLEHIVDDLIKHARVVSDDVGIAVDRLATAEREQPIAPMHRQEPEEDMELPQGAQLPAVFLGKSAHPTSDRYGPSVQVLQSLRDTLSSGPATSEGSDSNGGGVEVGSLADPETQPGVAEAEASAESHEPARIDIPDVKSHLPMCEFEGNDRLLYSAFPFLFLLGSGLRKPGSLQRHAAARAVSARFKNNPESLEKLQAWVADPTFLQDLARAARNPQHKSARALNDIATAAEDTDVALTYPPLHINVAVPGANPADFVEKTLEPGRVVILVSRVSKWEPVDIKLPGRRQADTFHYRPHGVEQRFAVTVHKIQGQICNKIILQLNKRSFMPHLTFSMLYVALSRVRTSESIRFMPPHPTGPGLGYLQTLKPTEDLLTWLEGFDPDDGTGSAWNIARAKEAQPGSSSFQQPETPNVSASFHFMLFSYSTMHSTNMAAKVAATTSTESPIAKPVSTPRRTPNKRKRTSGNVLKRCPYSAA</sequence>
<feature type="compositionally biased region" description="Polar residues" evidence="1">
    <location>
        <begin position="120"/>
        <end position="132"/>
    </location>
</feature>
<feature type="region of interest" description="Disordered" evidence="1">
    <location>
        <begin position="475"/>
        <end position="512"/>
    </location>
</feature>
<comment type="caution">
    <text evidence="2">The sequence shown here is derived from an EMBL/GenBank/DDBJ whole genome shotgun (WGS) entry which is preliminary data.</text>
</comment>
<protein>
    <recommendedName>
        <fullName evidence="4">UvrD-like helicase C-terminal domain-containing protein</fullName>
    </recommendedName>
</protein>
<dbReference type="InterPro" id="IPR027417">
    <property type="entry name" value="P-loop_NTPase"/>
</dbReference>
<feature type="compositionally biased region" description="Basic and acidic residues" evidence="1">
    <location>
        <begin position="159"/>
        <end position="168"/>
    </location>
</feature>
<dbReference type="SUPFAM" id="SSF52540">
    <property type="entry name" value="P-loop containing nucleoside triphosphate hydrolases"/>
    <property type="match status" value="1"/>
</dbReference>
<dbReference type="EMBL" id="WJBH02000051">
    <property type="protein sequence ID" value="KAI9551064.1"/>
    <property type="molecule type" value="Genomic_DNA"/>
</dbReference>
<evidence type="ECO:0000313" key="3">
    <source>
        <dbReference type="Proteomes" id="UP000820818"/>
    </source>
</evidence>
<organism evidence="2 3">
    <name type="scientific">Daphnia sinensis</name>
    <dbReference type="NCBI Taxonomy" id="1820382"/>
    <lineage>
        <taxon>Eukaryota</taxon>
        <taxon>Metazoa</taxon>
        <taxon>Ecdysozoa</taxon>
        <taxon>Arthropoda</taxon>
        <taxon>Crustacea</taxon>
        <taxon>Branchiopoda</taxon>
        <taxon>Diplostraca</taxon>
        <taxon>Cladocera</taxon>
        <taxon>Anomopoda</taxon>
        <taxon>Daphniidae</taxon>
        <taxon>Daphnia</taxon>
        <taxon>Daphnia similis group</taxon>
    </lineage>
</organism>
<evidence type="ECO:0000313" key="2">
    <source>
        <dbReference type="EMBL" id="KAI9551064.1"/>
    </source>
</evidence>
<evidence type="ECO:0000256" key="1">
    <source>
        <dbReference type="SAM" id="MobiDB-lite"/>
    </source>
</evidence>
<dbReference type="CDD" id="cd18809">
    <property type="entry name" value="SF1_C_RecD"/>
    <property type="match status" value="1"/>
</dbReference>
<gene>
    <name evidence="2" type="ORF">GHT06_000235</name>
</gene>
<dbReference type="Gene3D" id="3.40.50.300">
    <property type="entry name" value="P-loop containing nucleotide triphosphate hydrolases"/>
    <property type="match status" value="1"/>
</dbReference>
<reference evidence="2" key="1">
    <citation type="submission" date="2022-05" db="EMBL/GenBank/DDBJ databases">
        <title>A multi-omics perspective on studying reproductive biology in Daphnia sinensis.</title>
        <authorList>
            <person name="Jia J."/>
        </authorList>
    </citation>
    <scope>NUCLEOTIDE SEQUENCE</scope>
    <source>
        <strain evidence="2">WSL</strain>
    </source>
</reference>
<dbReference type="AlphaFoldDB" id="A0AAD5KG01"/>